<dbReference type="SUPFAM" id="SSF56601">
    <property type="entry name" value="beta-lactamase/transpeptidase-like"/>
    <property type="match status" value="1"/>
</dbReference>
<dbReference type="EMBL" id="JACSPO010000001">
    <property type="protein sequence ID" value="MBD8061345.1"/>
    <property type="molecule type" value="Genomic_DNA"/>
</dbReference>
<keyword evidence="3" id="KW-1185">Reference proteome</keyword>
<dbReference type="InterPro" id="IPR050789">
    <property type="entry name" value="Diverse_Enzym_Activities"/>
</dbReference>
<dbReference type="Gene3D" id="3.40.710.10">
    <property type="entry name" value="DD-peptidase/beta-lactamase superfamily"/>
    <property type="match status" value="1"/>
</dbReference>
<evidence type="ECO:0000313" key="2">
    <source>
        <dbReference type="EMBL" id="MBD8061345.1"/>
    </source>
</evidence>
<dbReference type="Proteomes" id="UP000661894">
    <property type="component" value="Unassembled WGS sequence"/>
</dbReference>
<protein>
    <submittedName>
        <fullName evidence="2">Beta-lactamase family protein</fullName>
    </submittedName>
</protein>
<accession>A0ABR8YZ59</accession>
<comment type="caution">
    <text evidence="2">The sequence shown here is derived from an EMBL/GenBank/DDBJ whole genome shotgun (WGS) entry which is preliminary data.</text>
</comment>
<name>A0ABR8YZ59_9MICO</name>
<proteinExistence type="predicted"/>
<dbReference type="Pfam" id="PF00144">
    <property type="entry name" value="Beta-lactamase"/>
    <property type="match status" value="1"/>
</dbReference>
<dbReference type="InterPro" id="IPR012338">
    <property type="entry name" value="Beta-lactam/transpept-like"/>
</dbReference>
<dbReference type="PANTHER" id="PTHR43283">
    <property type="entry name" value="BETA-LACTAMASE-RELATED"/>
    <property type="match status" value="1"/>
</dbReference>
<sequence>MPGGGGPSHRGKYLASRRLPPVASRLVDIDTRALDAAIADAPFSGVVTVDVGDRRVLERTAGYAHRPLQAPMTVDTRIAVASGSKALTAVAVMRLVEDGVLRLDQPVRELLGADLPLVDDAVTVAHLLGHTSGIGDYLDEDSDWEPEDYVLTVPPHTLTTAAAFLPMLEGHPRKFPAGERFSYCNGGYMVLALILERATGQTYHDVVRRLVLVPAGLRATDFLPLNALPAGAAVGYVHDDGDLTNTLHLPVLGNGDGGAFTTAADLHRFWCALLDGRLVSREGVDTLTRPRHDVPEEGMRYGMGFWLHESAHALVLEGYDAGASFRSTHVVDSRTTVSVLGNTSEGAWPVIGALAEAVDASLA</sequence>
<evidence type="ECO:0000313" key="3">
    <source>
        <dbReference type="Proteomes" id="UP000661894"/>
    </source>
</evidence>
<gene>
    <name evidence="2" type="ORF">H9624_03285</name>
</gene>
<feature type="domain" description="Beta-lactamase-related" evidence="1">
    <location>
        <begin position="36"/>
        <end position="343"/>
    </location>
</feature>
<reference evidence="2 3" key="1">
    <citation type="submission" date="2020-08" db="EMBL/GenBank/DDBJ databases">
        <title>A Genomic Blueprint of the Chicken Gut Microbiome.</title>
        <authorList>
            <person name="Gilroy R."/>
            <person name="Ravi A."/>
            <person name="Getino M."/>
            <person name="Pursley I."/>
            <person name="Horton D.L."/>
            <person name="Alikhan N.-F."/>
            <person name="Baker D."/>
            <person name="Gharbi K."/>
            <person name="Hall N."/>
            <person name="Watson M."/>
            <person name="Adriaenssens E.M."/>
            <person name="Foster-Nyarko E."/>
            <person name="Jarju S."/>
            <person name="Secka A."/>
            <person name="Antonio M."/>
            <person name="Oren A."/>
            <person name="Chaudhuri R."/>
            <person name="La Ragione R.M."/>
            <person name="Hildebrand F."/>
            <person name="Pallen M.J."/>
        </authorList>
    </citation>
    <scope>NUCLEOTIDE SEQUENCE [LARGE SCALE GENOMIC DNA]</scope>
    <source>
        <strain evidence="2 3">Sa1BUA1</strain>
    </source>
</reference>
<dbReference type="InterPro" id="IPR001466">
    <property type="entry name" value="Beta-lactam-related"/>
</dbReference>
<evidence type="ECO:0000259" key="1">
    <source>
        <dbReference type="Pfam" id="PF00144"/>
    </source>
</evidence>
<organism evidence="2 3">
    <name type="scientific">Oceanitalea stevensii</name>
    <dbReference type="NCBI Taxonomy" id="2763072"/>
    <lineage>
        <taxon>Bacteria</taxon>
        <taxon>Bacillati</taxon>
        <taxon>Actinomycetota</taxon>
        <taxon>Actinomycetes</taxon>
        <taxon>Micrococcales</taxon>
        <taxon>Bogoriellaceae</taxon>
        <taxon>Georgenia</taxon>
    </lineage>
</organism>